<sequence>MAWRHLGLAVALAAASQSAWAGWTEARSKHFVIYSEQNPKQLRQYAEDLERFDQAVRLLRSMGDPELTDSGRLTIYVLPSQAAVASLAGSPGSGIAGMYVGRASGARAFVHRQRDSDNYNDLQAQTVFFHEYLHHLMLQELELAVPAWIVEGTAELYATASINKDGSVTVGRAAQHRAYGLFGSNQLSVEDMVGATRQKMSHAQLDQLYGRGWLLTHMLTFEPSRKGQLGRYVMGIQNGMTALNSAKAAFGDLKLLSKDLNRYLEQRKILGLTLPANKFKVAPISLRPLSPAESAIVPVVMRSERGVGPKTAPRVLNDARKVAARFPGDPEVLAALAEAETDAGNHAAAVAAADEALALRPAYSKPMIMKARAILASGQADPAKVDWKATRVLIGRANRLDPEHAEPLMLFYQSYLQQGMEPTRNAVEGLLYAQRIVPQDGSLRMLAVRQLIADKQLAEARALFGPIANSPHAGESRERLQQILQALAQGNAAQAMALLDAEEADTKANGQGAASR</sequence>
<feature type="signal peptide" evidence="1">
    <location>
        <begin position="1"/>
        <end position="21"/>
    </location>
</feature>
<dbReference type="Gene3D" id="1.25.40.10">
    <property type="entry name" value="Tetratricopeptide repeat domain"/>
    <property type="match status" value="1"/>
</dbReference>
<accession>A0A6J4TRE5</accession>
<dbReference type="InterPro" id="IPR011990">
    <property type="entry name" value="TPR-like_helical_dom_sf"/>
</dbReference>
<feature type="chain" id="PRO_5026867400" description="DUF1570 domain-containing protein" evidence="1">
    <location>
        <begin position="22"/>
        <end position="516"/>
    </location>
</feature>
<proteinExistence type="predicted"/>
<evidence type="ECO:0008006" key="3">
    <source>
        <dbReference type="Google" id="ProtNLM"/>
    </source>
</evidence>
<protein>
    <recommendedName>
        <fullName evidence="3">DUF1570 domain-containing protein</fullName>
    </recommendedName>
</protein>
<dbReference type="RefSeq" id="WP_294170814.1">
    <property type="nucleotide sequence ID" value="NZ_CADCWA010000180.1"/>
</dbReference>
<dbReference type="AlphaFoldDB" id="A0A6J4TRE5"/>
<organism evidence="2">
    <name type="scientific">uncultured Sphingomonas sp</name>
    <dbReference type="NCBI Taxonomy" id="158754"/>
    <lineage>
        <taxon>Bacteria</taxon>
        <taxon>Pseudomonadati</taxon>
        <taxon>Pseudomonadota</taxon>
        <taxon>Alphaproteobacteria</taxon>
        <taxon>Sphingomonadales</taxon>
        <taxon>Sphingomonadaceae</taxon>
        <taxon>Sphingomonas</taxon>
        <taxon>environmental samples</taxon>
    </lineage>
</organism>
<evidence type="ECO:0000256" key="1">
    <source>
        <dbReference type="SAM" id="SignalP"/>
    </source>
</evidence>
<reference evidence="2" key="1">
    <citation type="submission" date="2020-02" db="EMBL/GenBank/DDBJ databases">
        <authorList>
            <person name="Meier V. D."/>
        </authorList>
    </citation>
    <scope>NUCLEOTIDE SEQUENCE</scope>
    <source>
        <strain evidence="2">AVDCRST_MAG31</strain>
    </source>
</reference>
<evidence type="ECO:0000313" key="2">
    <source>
        <dbReference type="EMBL" id="CAA9530376.1"/>
    </source>
</evidence>
<dbReference type="EMBL" id="CADCWA010000180">
    <property type="protein sequence ID" value="CAA9530376.1"/>
    <property type="molecule type" value="Genomic_DNA"/>
</dbReference>
<gene>
    <name evidence="2" type="ORF">AVDCRST_MAG31-2323</name>
</gene>
<keyword evidence="1" id="KW-0732">Signal</keyword>
<dbReference type="SUPFAM" id="SSF48452">
    <property type="entry name" value="TPR-like"/>
    <property type="match status" value="1"/>
</dbReference>
<name>A0A6J4TRE5_9SPHN</name>